<evidence type="ECO:0000259" key="1">
    <source>
        <dbReference type="Pfam" id="PF10545"/>
    </source>
</evidence>
<sequence length="126" mass="14542">MIISCIVNVFEMGPKKQQATQPRVSWNDVEELIYLVFGHEILWKISDPQYKDNMKKDRIWIEIGKTINKSERGRDDYKYKKVRGGRKGEEMSSFKSSHGRAFQNGLPANIEKLRVNGKIAAAVRLS</sequence>
<protein>
    <recommendedName>
        <fullName evidence="1">MADF domain-containing protein</fullName>
    </recommendedName>
</protein>
<dbReference type="EMBL" id="OC003637">
    <property type="protein sequence ID" value="CAD7263530.1"/>
    <property type="molecule type" value="Genomic_DNA"/>
</dbReference>
<evidence type="ECO:0000313" key="2">
    <source>
        <dbReference type="EMBL" id="CAD7263530.1"/>
    </source>
</evidence>
<gene>
    <name evidence="2" type="ORF">TSIB3V08_LOCUS7605</name>
</gene>
<name>A0A7R9G2T4_TIMSH</name>
<proteinExistence type="predicted"/>
<reference evidence="2" key="1">
    <citation type="submission" date="2020-11" db="EMBL/GenBank/DDBJ databases">
        <authorList>
            <person name="Tran Van P."/>
        </authorList>
    </citation>
    <scope>NUCLEOTIDE SEQUENCE</scope>
</reference>
<accession>A0A7R9G2T4</accession>
<organism evidence="2">
    <name type="scientific">Timema shepardi</name>
    <name type="common">Walking stick</name>
    <dbReference type="NCBI Taxonomy" id="629360"/>
    <lineage>
        <taxon>Eukaryota</taxon>
        <taxon>Metazoa</taxon>
        <taxon>Ecdysozoa</taxon>
        <taxon>Arthropoda</taxon>
        <taxon>Hexapoda</taxon>
        <taxon>Insecta</taxon>
        <taxon>Pterygota</taxon>
        <taxon>Neoptera</taxon>
        <taxon>Polyneoptera</taxon>
        <taxon>Phasmatodea</taxon>
        <taxon>Timematodea</taxon>
        <taxon>Timematoidea</taxon>
        <taxon>Timematidae</taxon>
        <taxon>Timema</taxon>
    </lineage>
</organism>
<feature type="domain" description="MADF" evidence="1">
    <location>
        <begin position="32"/>
        <end position="71"/>
    </location>
</feature>
<dbReference type="InterPro" id="IPR006578">
    <property type="entry name" value="MADF-dom"/>
</dbReference>
<dbReference type="Pfam" id="PF10545">
    <property type="entry name" value="MADF_DNA_bdg"/>
    <property type="match status" value="1"/>
</dbReference>
<dbReference type="AlphaFoldDB" id="A0A7R9G2T4"/>